<evidence type="ECO:0000313" key="3">
    <source>
        <dbReference type="EMBL" id="MFC4337807.1"/>
    </source>
</evidence>
<keyword evidence="1" id="KW-1133">Transmembrane helix</keyword>
<organism evidence="3 4">
    <name type="scientific">Salininema proteolyticum</name>
    <dbReference type="NCBI Taxonomy" id="1607685"/>
    <lineage>
        <taxon>Bacteria</taxon>
        <taxon>Bacillati</taxon>
        <taxon>Actinomycetota</taxon>
        <taxon>Actinomycetes</taxon>
        <taxon>Glycomycetales</taxon>
        <taxon>Glycomycetaceae</taxon>
        <taxon>Salininema</taxon>
    </lineage>
</organism>
<keyword evidence="1" id="KW-0472">Membrane</keyword>
<dbReference type="InterPro" id="IPR019692">
    <property type="entry name" value="CFP-6_PH"/>
</dbReference>
<evidence type="ECO:0000256" key="1">
    <source>
        <dbReference type="SAM" id="Phobius"/>
    </source>
</evidence>
<dbReference type="Proteomes" id="UP001595823">
    <property type="component" value="Unassembled WGS sequence"/>
</dbReference>
<dbReference type="Pfam" id="PF10756">
    <property type="entry name" value="bPH_6"/>
    <property type="match status" value="1"/>
</dbReference>
<keyword evidence="4" id="KW-1185">Reference proteome</keyword>
<reference evidence="4" key="1">
    <citation type="journal article" date="2019" name="Int. J. Syst. Evol. Microbiol.">
        <title>The Global Catalogue of Microorganisms (GCM) 10K type strain sequencing project: providing services to taxonomists for standard genome sequencing and annotation.</title>
        <authorList>
            <consortium name="The Broad Institute Genomics Platform"/>
            <consortium name="The Broad Institute Genome Sequencing Center for Infectious Disease"/>
            <person name="Wu L."/>
            <person name="Ma J."/>
        </authorList>
    </citation>
    <scope>NUCLEOTIDE SEQUENCE [LARGE SCALE GENOMIC DNA]</scope>
    <source>
        <strain evidence="4">IBRC-M 10908</strain>
    </source>
</reference>
<feature type="transmembrane region" description="Helical" evidence="1">
    <location>
        <begin position="64"/>
        <end position="81"/>
    </location>
</feature>
<feature type="domain" description="Low molecular weight protein antigen 6 PH" evidence="2">
    <location>
        <begin position="82"/>
        <end position="151"/>
    </location>
</feature>
<gene>
    <name evidence="3" type="ORF">ACFPET_21670</name>
</gene>
<dbReference type="EMBL" id="JBHSDK010000061">
    <property type="protein sequence ID" value="MFC4337807.1"/>
    <property type="molecule type" value="Genomic_DNA"/>
</dbReference>
<comment type="caution">
    <text evidence="3">The sequence shown here is derived from an EMBL/GenBank/DDBJ whole genome shotgun (WGS) entry which is preliminary data.</text>
</comment>
<evidence type="ECO:0000313" key="4">
    <source>
        <dbReference type="Proteomes" id="UP001595823"/>
    </source>
</evidence>
<protein>
    <submittedName>
        <fullName evidence="3">PH domain-containing protein</fullName>
    </submittedName>
</protein>
<accession>A0ABV8U4Q6</accession>
<feature type="transmembrane region" description="Helical" evidence="1">
    <location>
        <begin position="28"/>
        <end position="52"/>
    </location>
</feature>
<sequence length="160" mass="17361">MGSSTVLEEKPMKTAPILFEYRPLKARVGAWATAAVLFLTFGGLSFTFGATTAGGGAVTTADHLGMWGLGAVAAFVVLIFTRPRVRVTDRGIEVRNLGSPTFLPWEVVEGLSFPKGVPWATLELADDDEISLMAVQTTDKARALEATKRLRTLLEEHKQR</sequence>
<evidence type="ECO:0000259" key="2">
    <source>
        <dbReference type="Pfam" id="PF10756"/>
    </source>
</evidence>
<keyword evidence="1" id="KW-0812">Transmembrane</keyword>
<dbReference type="RefSeq" id="WP_380625163.1">
    <property type="nucleotide sequence ID" value="NZ_JBHSDK010000061.1"/>
</dbReference>
<proteinExistence type="predicted"/>
<name>A0ABV8U4Q6_9ACTN</name>